<evidence type="ECO:0000256" key="9">
    <source>
        <dbReference type="RuleBase" id="RU004320"/>
    </source>
</evidence>
<evidence type="ECO:0000256" key="6">
    <source>
        <dbReference type="ARBA" id="ARBA00050038"/>
    </source>
</evidence>
<dbReference type="InterPro" id="IPR018171">
    <property type="entry name" value="Pept_tRNA_hydro_CS"/>
</dbReference>
<gene>
    <name evidence="7" type="primary">pth</name>
    <name evidence="10" type="ORF">ENW55_07360</name>
</gene>
<dbReference type="PANTHER" id="PTHR17224:SF1">
    <property type="entry name" value="PEPTIDYL-TRNA HYDROLASE"/>
    <property type="match status" value="1"/>
</dbReference>
<accession>A0A832I6B2</accession>
<dbReference type="NCBIfam" id="TIGR00447">
    <property type="entry name" value="pth"/>
    <property type="match status" value="1"/>
</dbReference>
<dbReference type="GO" id="GO:0006515">
    <property type="term" value="P:protein quality control for misfolded or incompletely synthesized proteins"/>
    <property type="evidence" value="ECO:0007669"/>
    <property type="project" value="UniProtKB-UniRule"/>
</dbReference>
<evidence type="ECO:0000256" key="8">
    <source>
        <dbReference type="RuleBase" id="RU000673"/>
    </source>
</evidence>
<dbReference type="Pfam" id="PF01195">
    <property type="entry name" value="Pept_tRNA_hydro"/>
    <property type="match status" value="1"/>
</dbReference>
<dbReference type="GO" id="GO:0072344">
    <property type="term" value="P:rescue of stalled ribosome"/>
    <property type="evidence" value="ECO:0007669"/>
    <property type="project" value="UniProtKB-UniRule"/>
</dbReference>
<evidence type="ECO:0000256" key="1">
    <source>
        <dbReference type="ARBA" id="ARBA00013260"/>
    </source>
</evidence>
<dbReference type="EMBL" id="DTKQ01000051">
    <property type="protein sequence ID" value="HGZ79788.1"/>
    <property type="molecule type" value="Genomic_DNA"/>
</dbReference>
<dbReference type="InterPro" id="IPR036416">
    <property type="entry name" value="Pept_tRNA_hydro_sf"/>
</dbReference>
<feature type="binding site" evidence="7">
    <location>
        <position position="14"/>
    </location>
    <ligand>
        <name>tRNA</name>
        <dbReference type="ChEBI" id="CHEBI:17843"/>
    </ligand>
</feature>
<name>A0A832I6B2_9THEM</name>
<feature type="binding site" evidence="7">
    <location>
        <position position="109"/>
    </location>
    <ligand>
        <name>tRNA</name>
        <dbReference type="ChEBI" id="CHEBI:17843"/>
    </ligand>
</feature>
<comment type="subunit">
    <text evidence="7">Monomer.</text>
</comment>
<comment type="caution">
    <text evidence="10">The sequence shown here is derived from an EMBL/GenBank/DDBJ whole genome shotgun (WGS) entry which is preliminary data.</text>
</comment>
<dbReference type="PROSITE" id="PS01195">
    <property type="entry name" value="PEPT_TRNA_HYDROL_1"/>
    <property type="match status" value="1"/>
</dbReference>
<dbReference type="GO" id="GO:0004045">
    <property type="term" value="F:peptidyl-tRNA hydrolase activity"/>
    <property type="evidence" value="ECO:0007669"/>
    <property type="project" value="UniProtKB-UniRule"/>
</dbReference>
<feature type="binding site" evidence="7">
    <location>
        <position position="63"/>
    </location>
    <ligand>
        <name>tRNA</name>
        <dbReference type="ChEBI" id="CHEBI:17843"/>
    </ligand>
</feature>
<organism evidence="10">
    <name type="scientific">Pseudothermotoga hypogea</name>
    <dbReference type="NCBI Taxonomy" id="57487"/>
    <lineage>
        <taxon>Bacteria</taxon>
        <taxon>Thermotogati</taxon>
        <taxon>Thermotogota</taxon>
        <taxon>Thermotogae</taxon>
        <taxon>Thermotogales</taxon>
        <taxon>Thermotogaceae</taxon>
        <taxon>Pseudothermotoga</taxon>
    </lineage>
</organism>
<dbReference type="HAMAP" id="MF_00083">
    <property type="entry name" value="Pept_tRNA_hydro_bact"/>
    <property type="match status" value="1"/>
</dbReference>
<dbReference type="PROSITE" id="PS01196">
    <property type="entry name" value="PEPT_TRNA_HYDROL_2"/>
    <property type="match status" value="1"/>
</dbReference>
<evidence type="ECO:0000313" key="10">
    <source>
        <dbReference type="EMBL" id="HGZ79788.1"/>
    </source>
</evidence>
<sequence>MHHIIGLGNPGPRYASNRHNVGFMFLDRYAQRTGCTSSFVRETNYELLECGNVKLVRPLTYMNVSGLAVKALVAKYGVSVDDIIVVYDDVDLPLGKIRIRQKGSAGGHNGLKSIIETLKTDQFIRIRIGIGPKPEGVDLAQFVLTDFSDQERVVLDKVLDVAVQAVQTILSEGVQKAMSLYNSVEVIT</sequence>
<keyword evidence="2 7" id="KW-0820">tRNA-binding</keyword>
<protein>
    <recommendedName>
        <fullName evidence="6 7">Peptidyl-tRNA hydrolase</fullName>
        <shortName evidence="7">Pth</shortName>
        <ecNumber evidence="1 7">3.1.1.29</ecNumber>
    </recommendedName>
</protein>
<feature type="site" description="Discriminates between blocked and unblocked aminoacyl-tRNA" evidence="7">
    <location>
        <position position="9"/>
    </location>
</feature>
<evidence type="ECO:0000256" key="7">
    <source>
        <dbReference type="HAMAP-Rule" id="MF_00083"/>
    </source>
</evidence>
<keyword evidence="3 7" id="KW-0378">Hydrolase</keyword>
<comment type="function">
    <text evidence="7">Catalyzes the release of premature peptidyl moieties from peptidyl-tRNA molecules trapped in stalled 50S ribosomal subunits, and thus maintains levels of free tRNAs and 50S ribosomes.</text>
</comment>
<feature type="site" description="Stabilizes the basic form of H active site to accept a proton" evidence="7">
    <location>
        <position position="88"/>
    </location>
</feature>
<comment type="catalytic activity">
    <reaction evidence="7 8">
        <text>an N-acyl-L-alpha-aminoacyl-tRNA + H2O = an N-acyl-L-amino acid + a tRNA + H(+)</text>
        <dbReference type="Rhea" id="RHEA:54448"/>
        <dbReference type="Rhea" id="RHEA-COMP:10123"/>
        <dbReference type="Rhea" id="RHEA-COMP:13883"/>
        <dbReference type="ChEBI" id="CHEBI:15377"/>
        <dbReference type="ChEBI" id="CHEBI:15378"/>
        <dbReference type="ChEBI" id="CHEBI:59874"/>
        <dbReference type="ChEBI" id="CHEBI:78442"/>
        <dbReference type="ChEBI" id="CHEBI:138191"/>
        <dbReference type="EC" id="3.1.1.29"/>
    </reaction>
</comment>
<evidence type="ECO:0000256" key="3">
    <source>
        <dbReference type="ARBA" id="ARBA00022801"/>
    </source>
</evidence>
<dbReference type="SUPFAM" id="SSF53178">
    <property type="entry name" value="Peptidyl-tRNA hydrolase-like"/>
    <property type="match status" value="1"/>
</dbReference>
<evidence type="ECO:0000256" key="4">
    <source>
        <dbReference type="ARBA" id="ARBA00022884"/>
    </source>
</evidence>
<dbReference type="PANTHER" id="PTHR17224">
    <property type="entry name" value="PEPTIDYL-TRNA HYDROLASE"/>
    <property type="match status" value="1"/>
</dbReference>
<evidence type="ECO:0000256" key="2">
    <source>
        <dbReference type="ARBA" id="ARBA00022555"/>
    </source>
</evidence>
<evidence type="ECO:0000256" key="5">
    <source>
        <dbReference type="ARBA" id="ARBA00038063"/>
    </source>
</evidence>
<dbReference type="EC" id="3.1.1.29" evidence="1 7"/>
<comment type="function">
    <text evidence="7">Hydrolyzes ribosome-free peptidyl-tRNAs (with 1 or more amino acids incorporated), which drop off the ribosome during protein synthesis, or as a result of ribosome stalling.</text>
</comment>
<keyword evidence="4 7" id="KW-0694">RNA-binding</keyword>
<dbReference type="InterPro" id="IPR001328">
    <property type="entry name" value="Pept_tRNA_hydro"/>
</dbReference>
<dbReference type="AlphaFoldDB" id="A0A832I6B2"/>
<dbReference type="CDD" id="cd00462">
    <property type="entry name" value="PTH"/>
    <property type="match status" value="1"/>
</dbReference>
<feature type="binding site" evidence="7">
    <location>
        <position position="61"/>
    </location>
    <ligand>
        <name>tRNA</name>
        <dbReference type="ChEBI" id="CHEBI:17843"/>
    </ligand>
</feature>
<comment type="similarity">
    <text evidence="5 7 9">Belongs to the PTH family.</text>
</comment>
<dbReference type="GO" id="GO:0005737">
    <property type="term" value="C:cytoplasm"/>
    <property type="evidence" value="ECO:0007669"/>
    <property type="project" value="UniProtKB-SubCell"/>
</dbReference>
<dbReference type="FunFam" id="3.40.50.1470:FF:000001">
    <property type="entry name" value="Peptidyl-tRNA hydrolase"/>
    <property type="match status" value="1"/>
</dbReference>
<dbReference type="GO" id="GO:0000049">
    <property type="term" value="F:tRNA binding"/>
    <property type="evidence" value="ECO:0007669"/>
    <property type="project" value="UniProtKB-UniRule"/>
</dbReference>
<reference evidence="10" key="1">
    <citation type="journal article" date="2020" name="mSystems">
        <title>Genome- and Community-Level Interaction Insights into Carbon Utilization and Element Cycling Functions of Hydrothermarchaeota in Hydrothermal Sediment.</title>
        <authorList>
            <person name="Zhou Z."/>
            <person name="Liu Y."/>
            <person name="Xu W."/>
            <person name="Pan J."/>
            <person name="Luo Z.H."/>
            <person name="Li M."/>
        </authorList>
    </citation>
    <scope>NUCLEOTIDE SEQUENCE [LARGE SCALE GENOMIC DNA]</scope>
    <source>
        <strain evidence="10">SpSt-86</strain>
    </source>
</reference>
<feature type="active site" description="Proton acceptor" evidence="7">
    <location>
        <position position="19"/>
    </location>
</feature>
<dbReference type="Gene3D" id="3.40.50.1470">
    <property type="entry name" value="Peptidyl-tRNA hydrolase"/>
    <property type="match status" value="1"/>
</dbReference>
<keyword evidence="7" id="KW-0963">Cytoplasm</keyword>
<comment type="subcellular location">
    <subcellularLocation>
        <location evidence="7">Cytoplasm</location>
    </subcellularLocation>
</comment>
<proteinExistence type="inferred from homology"/>